<dbReference type="SUPFAM" id="SSF143990">
    <property type="entry name" value="YbiA-like"/>
    <property type="match status" value="1"/>
</dbReference>
<dbReference type="RefSeq" id="WP_015211963.1">
    <property type="nucleotide sequence ID" value="NC_019765.1"/>
</dbReference>
<geneLocation type="plasmid" evidence="4 5">
    <name>pSTA7437.01</name>
</geneLocation>
<dbReference type="CDD" id="cd15457">
    <property type="entry name" value="NADAR"/>
    <property type="match status" value="1"/>
</dbReference>
<organism evidence="4 5">
    <name type="scientific">Stanieria cyanosphaera (strain ATCC 29371 / PCC 7437)</name>
    <dbReference type="NCBI Taxonomy" id="111780"/>
    <lineage>
        <taxon>Bacteria</taxon>
        <taxon>Bacillati</taxon>
        <taxon>Cyanobacteriota</taxon>
        <taxon>Cyanophyceae</taxon>
        <taxon>Pleurocapsales</taxon>
        <taxon>Dermocarpellaceae</taxon>
        <taxon>Stanieria</taxon>
    </lineage>
</organism>
<reference evidence="5" key="1">
    <citation type="journal article" date="2013" name="Proc. Natl. Acad. Sci. U.S.A.">
        <title>Improving the coverage of the cyanobacterial phylum using diversity-driven genome sequencing.</title>
        <authorList>
            <person name="Shih P.M."/>
            <person name="Wu D."/>
            <person name="Latifi A."/>
            <person name="Axen S.D."/>
            <person name="Fewer D.P."/>
            <person name="Talla E."/>
            <person name="Calteau A."/>
            <person name="Cai F."/>
            <person name="Tandeau de Marsac N."/>
            <person name="Rippka R."/>
            <person name="Herdman M."/>
            <person name="Sivonen K."/>
            <person name="Coursin T."/>
            <person name="Laurent T."/>
            <person name="Goodwin L."/>
            <person name="Nolan M."/>
            <person name="Davenport K.W."/>
            <person name="Han C.S."/>
            <person name="Rubin E.M."/>
            <person name="Eisen J.A."/>
            <person name="Woyke T."/>
            <person name="Gugger M."/>
            <person name="Kerfeld C.A."/>
        </authorList>
    </citation>
    <scope>NUCLEOTIDE SEQUENCE [LARGE SCALE GENOMIC DNA]</scope>
    <source>
        <strain evidence="5">ATCC 29371 / PCC 7437</strain>
        <plasmid evidence="5">Plasmid pSTA7437.01</plasmid>
    </source>
</reference>
<dbReference type="InterPro" id="IPR012816">
    <property type="entry name" value="NADAR"/>
</dbReference>
<keyword evidence="4" id="KW-0614">Plasmid</keyword>
<evidence type="ECO:0000313" key="4">
    <source>
        <dbReference type="EMBL" id="AFZ38055.1"/>
    </source>
</evidence>
<protein>
    <recommendedName>
        <fullName evidence="3">NADAR domain-containing protein</fullName>
    </recommendedName>
</protein>
<evidence type="ECO:0000313" key="5">
    <source>
        <dbReference type="Proteomes" id="UP000010473"/>
    </source>
</evidence>
<dbReference type="Gene3D" id="1.10.357.40">
    <property type="entry name" value="YbiA-like"/>
    <property type="match status" value="1"/>
</dbReference>
<feature type="domain" description="NADAR" evidence="3">
    <location>
        <begin position="4"/>
        <end position="154"/>
    </location>
</feature>
<evidence type="ECO:0000256" key="1">
    <source>
        <dbReference type="ARBA" id="ARBA00000022"/>
    </source>
</evidence>
<proteinExistence type="predicted"/>
<comment type="catalytic activity">
    <reaction evidence="1">
        <text>5-amino-6-(5-phospho-D-ribosylamino)uracil + H2O = 5,6-diaminouracil + D-ribose 5-phosphate</text>
        <dbReference type="Rhea" id="RHEA:55020"/>
        <dbReference type="ChEBI" id="CHEBI:15377"/>
        <dbReference type="ChEBI" id="CHEBI:46252"/>
        <dbReference type="ChEBI" id="CHEBI:58453"/>
        <dbReference type="ChEBI" id="CHEBI:78346"/>
    </reaction>
</comment>
<keyword evidence="5" id="KW-1185">Reference proteome</keyword>
<dbReference type="OrthoDB" id="67297at2"/>
<sequence>MNIYFCDASENPYGCFSNSAFYGVRLDIFQCRTSEHYFQAQKFEGNSLTEREAKRNNLLLKEILAAKTPEVAIALAENYRQFWRSDWEEVKDQMMYQAVFKKFDWHRDIRKILLSTGKKAIIYNSPSDYYWGFGEDGTGDNKLGEILMSVRDILQKKTDRLKNHSGASYRWWL</sequence>
<dbReference type="Proteomes" id="UP000010473">
    <property type="component" value="Plasmid pSTA7437.01"/>
</dbReference>
<dbReference type="HOGENOM" id="CLU_084247_3_1_3"/>
<accession>K9XZP1</accession>
<dbReference type="InterPro" id="IPR037238">
    <property type="entry name" value="YbiA-like_sf"/>
</dbReference>
<dbReference type="KEGG" id="scs:Sta7437_4597"/>
<evidence type="ECO:0000256" key="2">
    <source>
        <dbReference type="ARBA" id="ARBA00000751"/>
    </source>
</evidence>
<name>K9XZP1_STAC7</name>
<dbReference type="NCBIfam" id="TIGR02464">
    <property type="entry name" value="ribofla_fusion"/>
    <property type="match status" value="1"/>
</dbReference>
<gene>
    <name evidence="4" type="ordered locus">Sta7437_4597</name>
</gene>
<evidence type="ECO:0000259" key="3">
    <source>
        <dbReference type="Pfam" id="PF08719"/>
    </source>
</evidence>
<dbReference type="AlphaFoldDB" id="K9XZP1"/>
<comment type="catalytic activity">
    <reaction evidence="2">
        <text>2,5-diamino-6-hydroxy-4-(5-phosphoribosylamino)-pyrimidine + H2O = 2,5,6-triamino-4-hydroxypyrimidine + D-ribose 5-phosphate</text>
        <dbReference type="Rhea" id="RHEA:23436"/>
        <dbReference type="ChEBI" id="CHEBI:15377"/>
        <dbReference type="ChEBI" id="CHEBI:58614"/>
        <dbReference type="ChEBI" id="CHEBI:78346"/>
        <dbReference type="ChEBI" id="CHEBI:137796"/>
    </reaction>
</comment>
<dbReference type="Pfam" id="PF08719">
    <property type="entry name" value="NADAR"/>
    <property type="match status" value="1"/>
</dbReference>
<dbReference type="EMBL" id="CP003654">
    <property type="protein sequence ID" value="AFZ38055.1"/>
    <property type="molecule type" value="Genomic_DNA"/>
</dbReference>